<dbReference type="EMBL" id="JALJRB010000019">
    <property type="protein sequence ID" value="MCJ8501989.1"/>
    <property type="molecule type" value="Genomic_DNA"/>
</dbReference>
<keyword evidence="5 7" id="KW-0234">DNA repair</keyword>
<dbReference type="Gene3D" id="4.10.860.10">
    <property type="entry name" value="UVR domain"/>
    <property type="match status" value="1"/>
</dbReference>
<keyword evidence="4 7" id="KW-0267">Excision nuclease</keyword>
<evidence type="ECO:0000259" key="9">
    <source>
        <dbReference type="PROSITE" id="PS50164"/>
    </source>
</evidence>
<dbReference type="Proteomes" id="UP001165427">
    <property type="component" value="Unassembled WGS sequence"/>
</dbReference>
<dbReference type="Pfam" id="PF02151">
    <property type="entry name" value="UVR"/>
    <property type="match status" value="1"/>
</dbReference>
<dbReference type="NCBIfam" id="NF001824">
    <property type="entry name" value="PRK00558.1-5"/>
    <property type="match status" value="1"/>
</dbReference>
<evidence type="ECO:0000256" key="7">
    <source>
        <dbReference type="HAMAP-Rule" id="MF_00203"/>
    </source>
</evidence>
<keyword evidence="6 7" id="KW-0742">SOS response</keyword>
<dbReference type="Pfam" id="PF08459">
    <property type="entry name" value="UvrC_RNaseH_dom"/>
    <property type="match status" value="1"/>
</dbReference>
<dbReference type="GO" id="GO:0009381">
    <property type="term" value="F:excinuclease ABC activity"/>
    <property type="evidence" value="ECO:0007669"/>
    <property type="project" value="UniProtKB-UniRule"/>
</dbReference>
<evidence type="ECO:0000256" key="1">
    <source>
        <dbReference type="ARBA" id="ARBA00022490"/>
    </source>
</evidence>
<dbReference type="Pfam" id="PF14520">
    <property type="entry name" value="HHH_5"/>
    <property type="match status" value="1"/>
</dbReference>
<dbReference type="SUPFAM" id="SSF47781">
    <property type="entry name" value="RuvA domain 2-like"/>
    <property type="match status" value="1"/>
</dbReference>
<dbReference type="PANTHER" id="PTHR30562:SF1">
    <property type="entry name" value="UVRABC SYSTEM PROTEIN C"/>
    <property type="match status" value="1"/>
</dbReference>
<comment type="subunit">
    <text evidence="7">Interacts with UvrB in an incision complex.</text>
</comment>
<feature type="domain" description="UVR" evidence="8">
    <location>
        <begin position="219"/>
        <end position="254"/>
    </location>
</feature>
<protein>
    <recommendedName>
        <fullName evidence="7">UvrABC system protein C</fullName>
        <shortName evidence="7">Protein UvrC</shortName>
    </recommendedName>
    <alternativeName>
        <fullName evidence="7">Excinuclease ABC subunit C</fullName>
    </alternativeName>
</protein>
<evidence type="ECO:0000256" key="3">
    <source>
        <dbReference type="ARBA" id="ARBA00022769"/>
    </source>
</evidence>
<dbReference type="Pfam" id="PF01541">
    <property type="entry name" value="GIY-YIG"/>
    <property type="match status" value="1"/>
</dbReference>
<dbReference type="Gene3D" id="1.10.150.20">
    <property type="entry name" value="5' to 3' exonuclease, C-terminal subdomain"/>
    <property type="match status" value="1"/>
</dbReference>
<dbReference type="InterPro" id="IPR004791">
    <property type="entry name" value="UvrC"/>
</dbReference>
<evidence type="ECO:0000256" key="2">
    <source>
        <dbReference type="ARBA" id="ARBA00022763"/>
    </source>
</evidence>
<keyword evidence="3 7" id="KW-0228">DNA excision</keyword>
<keyword evidence="1 7" id="KW-0963">Cytoplasm</keyword>
<evidence type="ECO:0000259" key="8">
    <source>
        <dbReference type="PROSITE" id="PS50151"/>
    </source>
</evidence>
<comment type="similarity">
    <text evidence="7">Belongs to the UvrC family.</text>
</comment>
<comment type="caution">
    <text evidence="11">The sequence shown here is derived from an EMBL/GenBank/DDBJ whole genome shotgun (WGS) entry which is preliminary data.</text>
</comment>
<evidence type="ECO:0000313" key="11">
    <source>
        <dbReference type="EMBL" id="MCJ8501989.1"/>
    </source>
</evidence>
<evidence type="ECO:0000259" key="10">
    <source>
        <dbReference type="PROSITE" id="PS50165"/>
    </source>
</evidence>
<dbReference type="PROSITE" id="PS50164">
    <property type="entry name" value="GIY_YIG"/>
    <property type="match status" value="1"/>
</dbReference>
<dbReference type="Gene3D" id="3.40.1440.10">
    <property type="entry name" value="GIY-YIG endonuclease"/>
    <property type="match status" value="1"/>
</dbReference>
<dbReference type="NCBIfam" id="TIGR00194">
    <property type="entry name" value="uvrC"/>
    <property type="match status" value="1"/>
</dbReference>
<organism evidence="11 12">
    <name type="scientific">Desulfatitalea alkaliphila</name>
    <dbReference type="NCBI Taxonomy" id="2929485"/>
    <lineage>
        <taxon>Bacteria</taxon>
        <taxon>Pseudomonadati</taxon>
        <taxon>Thermodesulfobacteriota</taxon>
        <taxon>Desulfobacteria</taxon>
        <taxon>Desulfobacterales</taxon>
        <taxon>Desulfosarcinaceae</taxon>
        <taxon>Desulfatitalea</taxon>
    </lineage>
</organism>
<dbReference type="InterPro" id="IPR050066">
    <property type="entry name" value="UvrABC_protein_C"/>
</dbReference>
<dbReference type="HAMAP" id="MF_00203">
    <property type="entry name" value="UvrC"/>
    <property type="match status" value="1"/>
</dbReference>
<reference evidence="11" key="1">
    <citation type="submission" date="2022-04" db="EMBL/GenBank/DDBJ databases">
        <title>Desulfatitalea alkaliphila sp. nov., a novel anaerobic sulfate-reducing bacterium isolated from terrestrial mud volcano, Taman Peninsula, Russia.</title>
        <authorList>
            <person name="Khomyakova M.A."/>
            <person name="Merkel A.Y."/>
            <person name="Slobodkin A.I."/>
        </authorList>
    </citation>
    <scope>NUCLEOTIDE SEQUENCE</scope>
    <source>
        <strain evidence="11">M08but</strain>
    </source>
</reference>
<dbReference type="InterPro" id="IPR038476">
    <property type="entry name" value="UvrC_RNase_H_dom_sf"/>
</dbReference>
<evidence type="ECO:0000256" key="6">
    <source>
        <dbReference type="ARBA" id="ARBA00023236"/>
    </source>
</evidence>
<dbReference type="GO" id="GO:0009432">
    <property type="term" value="P:SOS response"/>
    <property type="evidence" value="ECO:0007669"/>
    <property type="project" value="UniProtKB-UniRule"/>
</dbReference>
<comment type="subcellular location">
    <subcellularLocation>
        <location evidence="7">Cytoplasm</location>
    </subcellularLocation>
</comment>
<evidence type="ECO:0000256" key="4">
    <source>
        <dbReference type="ARBA" id="ARBA00022881"/>
    </source>
</evidence>
<dbReference type="FunFam" id="3.40.1440.10:FF:000001">
    <property type="entry name" value="UvrABC system protein C"/>
    <property type="match status" value="1"/>
</dbReference>
<dbReference type="SUPFAM" id="SSF82771">
    <property type="entry name" value="GIY-YIG endonuclease"/>
    <property type="match status" value="1"/>
</dbReference>
<dbReference type="CDD" id="cd10434">
    <property type="entry name" value="GIY-YIG_UvrC_Cho"/>
    <property type="match status" value="1"/>
</dbReference>
<feature type="domain" description="GIY-YIG" evidence="9">
    <location>
        <begin position="30"/>
        <end position="109"/>
    </location>
</feature>
<evidence type="ECO:0000313" key="12">
    <source>
        <dbReference type="Proteomes" id="UP001165427"/>
    </source>
</evidence>
<dbReference type="InterPro" id="IPR035901">
    <property type="entry name" value="GIY-YIG_endonuc_sf"/>
</dbReference>
<evidence type="ECO:0000256" key="5">
    <source>
        <dbReference type="ARBA" id="ARBA00023204"/>
    </source>
</evidence>
<keyword evidence="12" id="KW-1185">Reference proteome</keyword>
<comment type="function">
    <text evidence="7">The UvrABC repair system catalyzes the recognition and processing of DNA lesions. UvrC both incises the 5' and 3' sides of the lesion. The N-terminal half is responsible for the 3' incision and the C-terminal half is responsible for the 5' incision.</text>
</comment>
<dbReference type="InterPro" id="IPR036876">
    <property type="entry name" value="UVR_dom_sf"/>
</dbReference>
<accession>A0AA41UK66</accession>
<dbReference type="Pfam" id="PF22920">
    <property type="entry name" value="UvrC_RNaseH"/>
    <property type="match status" value="1"/>
</dbReference>
<dbReference type="AlphaFoldDB" id="A0AA41UK66"/>
<dbReference type="RefSeq" id="WP_246911643.1">
    <property type="nucleotide sequence ID" value="NZ_JALJRB010000019.1"/>
</dbReference>
<dbReference type="InterPro" id="IPR001943">
    <property type="entry name" value="UVR_dom"/>
</dbReference>
<dbReference type="GO" id="GO:0009380">
    <property type="term" value="C:excinuclease repair complex"/>
    <property type="evidence" value="ECO:0007669"/>
    <property type="project" value="InterPro"/>
</dbReference>
<keyword evidence="2 7" id="KW-0227">DNA damage</keyword>
<sequence length="624" mass="69782">MTTNPTPPTAIEHPSSRIDRLAREAAAVATTPGVYIMRDERGAIVYVGKARNLRKRLQSYFQKQRPHDPKTVLLLTKVAAFETTLTHTEKEALILESNLIKRHRPRFNVVLKDDKRYPSLRLDIDAPYPRLTVVRKLRSDGSLYFGPYASAGAVRQTIKFINKTFKLCKCRCESFKKRPRPCLNHQMGLCMGPCFQEVSPGEYQEVVKEVVAFLRGRTPALIRKIKKQMQAAAATQDYESAARLRDKMFALERTLEKQVSVSTDFKDRDVVGLLAADDFTVIALLRVRGGFLLGSRNFVFEEAVGAPEAQMGVFLRQYYASAGRMPREILVSRLPEEPDLVAETLQEIRGGRVVIAVPQRGDKEKLVQLALQNARQSAGEHRLQRDANTAMLQRLQQRLKLRRPPVRIECFDNSNLFGSQPVSAMVVFEGGRPRAEGYRRYIMGGSGKPDDYAHMAAVIRRRFDKADQGRPWPDLLLVDGGKGQLNVALAILAEMGLGAQFDVAGIAKKDPDAGEQQDKIYLPGRANPVTFGKDGDLLLFLQRVRDEAHRWAITFQRRRRETAALRSALDQVSGIGPKRKAQLLHHFGSLEAIAAASPEALQALPGITAEIAQAVQAMIRGTDK</sequence>
<gene>
    <name evidence="7 11" type="primary">uvrC</name>
    <name evidence="11" type="ORF">MRX98_15505</name>
</gene>
<proteinExistence type="inferred from homology"/>
<dbReference type="GO" id="GO:0003677">
    <property type="term" value="F:DNA binding"/>
    <property type="evidence" value="ECO:0007669"/>
    <property type="project" value="UniProtKB-UniRule"/>
</dbReference>
<dbReference type="PROSITE" id="PS50165">
    <property type="entry name" value="UVRC"/>
    <property type="match status" value="1"/>
</dbReference>
<dbReference type="GO" id="GO:0006289">
    <property type="term" value="P:nucleotide-excision repair"/>
    <property type="evidence" value="ECO:0007669"/>
    <property type="project" value="UniProtKB-UniRule"/>
</dbReference>
<dbReference type="PROSITE" id="PS50151">
    <property type="entry name" value="UVR"/>
    <property type="match status" value="1"/>
</dbReference>
<dbReference type="SMART" id="SM00465">
    <property type="entry name" value="GIYc"/>
    <property type="match status" value="1"/>
</dbReference>
<dbReference type="Gene3D" id="3.30.420.340">
    <property type="entry name" value="UvrC, RNAse H endonuclease domain"/>
    <property type="match status" value="1"/>
</dbReference>
<name>A0AA41UK66_9BACT</name>
<dbReference type="InterPro" id="IPR047296">
    <property type="entry name" value="GIY-YIG_UvrC_Cho"/>
</dbReference>
<dbReference type="InterPro" id="IPR010994">
    <property type="entry name" value="RuvA_2-like"/>
</dbReference>
<dbReference type="InterPro" id="IPR001162">
    <property type="entry name" value="UvrC_RNase_H_dom"/>
</dbReference>
<dbReference type="GO" id="GO:0005737">
    <property type="term" value="C:cytoplasm"/>
    <property type="evidence" value="ECO:0007669"/>
    <property type="project" value="UniProtKB-SubCell"/>
</dbReference>
<feature type="domain" description="UvrC family homology region profile" evidence="10">
    <location>
        <begin position="270"/>
        <end position="492"/>
    </location>
</feature>
<dbReference type="InterPro" id="IPR000305">
    <property type="entry name" value="GIY-YIG_endonuc"/>
</dbReference>
<dbReference type="SUPFAM" id="SSF46600">
    <property type="entry name" value="C-terminal UvrC-binding domain of UvrB"/>
    <property type="match status" value="1"/>
</dbReference>
<dbReference type="PANTHER" id="PTHR30562">
    <property type="entry name" value="UVRC/OXIDOREDUCTASE"/>
    <property type="match status" value="1"/>
</dbReference>